<reference evidence="1" key="2">
    <citation type="submission" date="2025-08" db="UniProtKB">
        <authorList>
            <consortium name="Ensembl"/>
        </authorList>
    </citation>
    <scope>IDENTIFICATION</scope>
    <source>
        <strain evidence="1">Hd-rR</strain>
    </source>
</reference>
<evidence type="ECO:0000313" key="1">
    <source>
        <dbReference type="Ensembl" id="ENSORLP00000026187.1"/>
    </source>
</evidence>
<accession>A0A3B3H4P7</accession>
<keyword evidence="2" id="KW-1185">Reference proteome</keyword>
<dbReference type="AlphaFoldDB" id="A0A3B3H4P7"/>
<dbReference type="Proteomes" id="UP000001038">
    <property type="component" value="Chromosome 19"/>
</dbReference>
<proteinExistence type="predicted"/>
<sequence length="69" mass="7981">KKMYPITDPVPSRARMCENLHKSTPNSASFVTKHSLLCLRLCLYVLFYTCFHVLLFFLCLNVSCCVHLL</sequence>
<name>A0A3B3H4P7_ORYLA</name>
<evidence type="ECO:0000313" key="2">
    <source>
        <dbReference type="Proteomes" id="UP000001038"/>
    </source>
</evidence>
<organism evidence="1 2">
    <name type="scientific">Oryzias latipes</name>
    <name type="common">Japanese rice fish</name>
    <name type="synonym">Japanese killifish</name>
    <dbReference type="NCBI Taxonomy" id="8090"/>
    <lineage>
        <taxon>Eukaryota</taxon>
        <taxon>Metazoa</taxon>
        <taxon>Chordata</taxon>
        <taxon>Craniata</taxon>
        <taxon>Vertebrata</taxon>
        <taxon>Euteleostomi</taxon>
        <taxon>Actinopterygii</taxon>
        <taxon>Neopterygii</taxon>
        <taxon>Teleostei</taxon>
        <taxon>Neoteleostei</taxon>
        <taxon>Acanthomorphata</taxon>
        <taxon>Ovalentaria</taxon>
        <taxon>Atherinomorphae</taxon>
        <taxon>Beloniformes</taxon>
        <taxon>Adrianichthyidae</taxon>
        <taxon>Oryziinae</taxon>
        <taxon>Oryzias</taxon>
    </lineage>
</organism>
<dbReference type="InParanoid" id="A0A3B3H4P7"/>
<protein>
    <submittedName>
        <fullName evidence="1">Uncharacterized protein</fullName>
    </submittedName>
</protein>
<dbReference type="Ensembl" id="ENSORLT00000038955.1">
    <property type="protein sequence ID" value="ENSORLP00000026187.1"/>
    <property type="gene ID" value="ENSORLG00000024271.1"/>
</dbReference>
<reference evidence="1 2" key="1">
    <citation type="journal article" date="2007" name="Nature">
        <title>The medaka draft genome and insights into vertebrate genome evolution.</title>
        <authorList>
            <person name="Kasahara M."/>
            <person name="Naruse K."/>
            <person name="Sasaki S."/>
            <person name="Nakatani Y."/>
            <person name="Qu W."/>
            <person name="Ahsan B."/>
            <person name="Yamada T."/>
            <person name="Nagayasu Y."/>
            <person name="Doi K."/>
            <person name="Kasai Y."/>
            <person name="Jindo T."/>
            <person name="Kobayashi D."/>
            <person name="Shimada A."/>
            <person name="Toyoda A."/>
            <person name="Kuroki Y."/>
            <person name="Fujiyama A."/>
            <person name="Sasaki T."/>
            <person name="Shimizu A."/>
            <person name="Asakawa S."/>
            <person name="Shimizu N."/>
            <person name="Hashimoto S."/>
            <person name="Yang J."/>
            <person name="Lee Y."/>
            <person name="Matsushima K."/>
            <person name="Sugano S."/>
            <person name="Sakaizumi M."/>
            <person name="Narita T."/>
            <person name="Ohishi K."/>
            <person name="Haga S."/>
            <person name="Ohta F."/>
            <person name="Nomoto H."/>
            <person name="Nogata K."/>
            <person name="Morishita T."/>
            <person name="Endo T."/>
            <person name="Shin-I T."/>
            <person name="Takeda H."/>
            <person name="Morishita S."/>
            <person name="Kohara Y."/>
        </authorList>
    </citation>
    <scope>NUCLEOTIDE SEQUENCE [LARGE SCALE GENOMIC DNA]</scope>
    <source>
        <strain evidence="1 2">Hd-rR</strain>
    </source>
</reference>
<dbReference type="Bgee" id="ENSORLG00000024271">
    <property type="expression patterns" value="Expressed in heart and 1 other cell type or tissue"/>
</dbReference>
<reference evidence="1" key="3">
    <citation type="submission" date="2025-09" db="UniProtKB">
        <authorList>
            <consortium name="Ensembl"/>
        </authorList>
    </citation>
    <scope>IDENTIFICATION</scope>
    <source>
        <strain evidence="1">Hd-rR</strain>
    </source>
</reference>